<evidence type="ECO:0000313" key="11">
    <source>
        <dbReference type="Proteomes" id="UP001320768"/>
    </source>
</evidence>
<evidence type="ECO:0000256" key="6">
    <source>
        <dbReference type="ARBA" id="ARBA00023274"/>
    </source>
</evidence>
<proteinExistence type="inferred from homology"/>
<dbReference type="Proteomes" id="UP001320768">
    <property type="component" value="Unassembled WGS sequence"/>
</dbReference>
<evidence type="ECO:0000256" key="9">
    <source>
        <dbReference type="SAM" id="MobiDB-lite"/>
    </source>
</evidence>
<evidence type="ECO:0000256" key="3">
    <source>
        <dbReference type="ARBA" id="ARBA00022730"/>
    </source>
</evidence>
<dbReference type="PANTHER" id="PTHR33398:SF1">
    <property type="entry name" value="SMALL RIBOSOMAL SUBUNIT PROTEIN BS20C"/>
    <property type="match status" value="1"/>
</dbReference>
<dbReference type="PANTHER" id="PTHR33398">
    <property type="entry name" value="30S RIBOSOMAL PROTEIN S20"/>
    <property type="match status" value="1"/>
</dbReference>
<evidence type="ECO:0000256" key="4">
    <source>
        <dbReference type="ARBA" id="ARBA00022884"/>
    </source>
</evidence>
<name>A0ABT1L5F6_9GAMM</name>
<evidence type="ECO:0000313" key="10">
    <source>
        <dbReference type="EMBL" id="MCP8352407.1"/>
    </source>
</evidence>
<dbReference type="InterPro" id="IPR036510">
    <property type="entry name" value="Ribosomal_bS20_sf"/>
</dbReference>
<keyword evidence="11" id="KW-1185">Reference proteome</keyword>
<dbReference type="Gene3D" id="1.20.58.110">
    <property type="entry name" value="Ribosomal protein S20"/>
    <property type="match status" value="1"/>
</dbReference>
<dbReference type="HAMAP" id="MF_00500">
    <property type="entry name" value="Ribosomal_bS20"/>
    <property type="match status" value="1"/>
</dbReference>
<keyword evidence="5 8" id="KW-0689">Ribosomal protein</keyword>
<reference evidence="10 11" key="1">
    <citation type="journal article" date="2022" name="Nat. Microbiol.">
        <title>The microbiome of a bacterivorous marine choanoflagellate contains a resource-demanding obligate bacterial associate.</title>
        <authorList>
            <person name="Needham D.M."/>
            <person name="Poirier C."/>
            <person name="Bachy C."/>
            <person name="George E.E."/>
            <person name="Wilken S."/>
            <person name="Yung C.C.M."/>
            <person name="Limardo A.J."/>
            <person name="Morando M."/>
            <person name="Sudek L."/>
            <person name="Malmstrom R.R."/>
            <person name="Keeling P.J."/>
            <person name="Santoro A.E."/>
            <person name="Worden A.Z."/>
        </authorList>
    </citation>
    <scope>NUCLEOTIDE SEQUENCE [LARGE SCALE GENOMIC DNA]</scope>
    <source>
        <strain evidence="10 11">Comchoano-2</strain>
    </source>
</reference>
<comment type="caution">
    <text evidence="10">The sequence shown here is derived from an EMBL/GenBank/DDBJ whole genome shotgun (WGS) entry which is preliminary data.</text>
</comment>
<dbReference type="EMBL" id="JAKUDN010000002">
    <property type="protein sequence ID" value="MCP8352407.1"/>
    <property type="molecule type" value="Genomic_DNA"/>
</dbReference>
<keyword evidence="3 8" id="KW-0699">rRNA-binding</keyword>
<evidence type="ECO:0000256" key="7">
    <source>
        <dbReference type="ARBA" id="ARBA00035136"/>
    </source>
</evidence>
<evidence type="ECO:0000256" key="8">
    <source>
        <dbReference type="HAMAP-Rule" id="MF_00500"/>
    </source>
</evidence>
<feature type="compositionally biased region" description="Basic and acidic residues" evidence="9">
    <location>
        <begin position="17"/>
        <end position="27"/>
    </location>
</feature>
<evidence type="ECO:0000256" key="5">
    <source>
        <dbReference type="ARBA" id="ARBA00022980"/>
    </source>
</evidence>
<protein>
    <recommendedName>
        <fullName evidence="7 8">Small ribosomal subunit protein bS20</fullName>
    </recommendedName>
</protein>
<dbReference type="InterPro" id="IPR002583">
    <property type="entry name" value="Ribosomal_bS20"/>
</dbReference>
<dbReference type="NCBIfam" id="TIGR00029">
    <property type="entry name" value="S20"/>
    <property type="match status" value="1"/>
</dbReference>
<dbReference type="RefSeq" id="WP_258569512.1">
    <property type="nucleotide sequence ID" value="NZ_JAKUDN010000002.1"/>
</dbReference>
<dbReference type="Pfam" id="PF01649">
    <property type="entry name" value="Ribosomal_S20p"/>
    <property type="match status" value="1"/>
</dbReference>
<evidence type="ECO:0000256" key="1">
    <source>
        <dbReference type="ARBA" id="ARBA00003134"/>
    </source>
</evidence>
<sequence>MPQTAQTKKRVIQASKANDRNRRDRSSMRTNIKSLLTAIQSKDTDTIRPLFIKIQSLLDILAKKNVIPKNRASRLKSRLNAKVKAAS</sequence>
<evidence type="ECO:0000256" key="2">
    <source>
        <dbReference type="ARBA" id="ARBA00007634"/>
    </source>
</evidence>
<comment type="function">
    <text evidence="1 8">Binds directly to 16S ribosomal RNA.</text>
</comment>
<dbReference type="GO" id="GO:0005840">
    <property type="term" value="C:ribosome"/>
    <property type="evidence" value="ECO:0007669"/>
    <property type="project" value="UniProtKB-KW"/>
</dbReference>
<keyword evidence="4 8" id="KW-0694">RNA-binding</keyword>
<keyword evidence="6 8" id="KW-0687">Ribonucleoprotein</keyword>
<feature type="region of interest" description="Disordered" evidence="9">
    <location>
        <begin position="1"/>
        <end position="29"/>
    </location>
</feature>
<accession>A0ABT1L5F6</accession>
<dbReference type="SUPFAM" id="SSF46992">
    <property type="entry name" value="Ribosomal protein S20"/>
    <property type="match status" value="1"/>
</dbReference>
<comment type="similarity">
    <text evidence="2 8">Belongs to the bacterial ribosomal protein bS20 family.</text>
</comment>
<gene>
    <name evidence="8 10" type="primary">rpsT</name>
    <name evidence="10" type="ORF">MKS91_03770</name>
</gene>
<organism evidence="10 11">
    <name type="scientific">Candidatus Synchoanobacter obligatus</name>
    <dbReference type="NCBI Taxonomy" id="2919597"/>
    <lineage>
        <taxon>Bacteria</taxon>
        <taxon>Pseudomonadati</taxon>
        <taxon>Pseudomonadota</taxon>
        <taxon>Gammaproteobacteria</taxon>
        <taxon>Candidatus Comchoanobacterales</taxon>
        <taxon>Candidatus Comchoanobacteraceae</taxon>
        <taxon>Candidatus Synchoanobacter</taxon>
    </lineage>
</organism>